<feature type="compositionally biased region" description="Polar residues" evidence="1">
    <location>
        <begin position="375"/>
        <end position="394"/>
    </location>
</feature>
<dbReference type="PANTHER" id="PTHR24074">
    <property type="entry name" value="CO-CHAPERONE PROTEIN DJLA"/>
    <property type="match status" value="1"/>
</dbReference>
<comment type="caution">
    <text evidence="3">The sequence shown here is derived from an EMBL/GenBank/DDBJ whole genome shotgun (WGS) entry which is preliminary data.</text>
</comment>
<organism evidence="3 4">
    <name type="scientific">Stereocaulon virgatum</name>
    <dbReference type="NCBI Taxonomy" id="373712"/>
    <lineage>
        <taxon>Eukaryota</taxon>
        <taxon>Fungi</taxon>
        <taxon>Dikarya</taxon>
        <taxon>Ascomycota</taxon>
        <taxon>Pezizomycotina</taxon>
        <taxon>Lecanoromycetes</taxon>
        <taxon>OSLEUM clade</taxon>
        <taxon>Lecanoromycetidae</taxon>
        <taxon>Lecanorales</taxon>
        <taxon>Lecanorineae</taxon>
        <taxon>Stereocaulaceae</taxon>
        <taxon>Stereocaulon</taxon>
    </lineage>
</organism>
<dbReference type="InterPro" id="IPR036869">
    <property type="entry name" value="J_dom_sf"/>
</dbReference>
<proteinExistence type="predicted"/>
<feature type="compositionally biased region" description="Basic and acidic residues" evidence="1">
    <location>
        <begin position="127"/>
        <end position="151"/>
    </location>
</feature>
<feature type="compositionally biased region" description="Polar residues" evidence="1">
    <location>
        <begin position="533"/>
        <end position="557"/>
    </location>
</feature>
<reference evidence="3 4" key="1">
    <citation type="submission" date="2024-09" db="EMBL/GenBank/DDBJ databases">
        <title>Rethinking Asexuality: The Enigmatic Case of Functional Sexual Genes in Lepraria (Stereocaulaceae).</title>
        <authorList>
            <person name="Doellman M."/>
            <person name="Sun Y."/>
            <person name="Barcenas-Pena A."/>
            <person name="Lumbsch H.T."/>
            <person name="Grewe F."/>
        </authorList>
    </citation>
    <scope>NUCLEOTIDE SEQUENCE [LARGE SCALE GENOMIC DNA]</scope>
    <source>
        <strain evidence="3 4">Mercado 3170</strain>
    </source>
</reference>
<feature type="domain" description="J" evidence="2">
    <location>
        <begin position="8"/>
        <end position="76"/>
    </location>
</feature>
<gene>
    <name evidence="3" type="ORF">N7G274_004236</name>
</gene>
<evidence type="ECO:0000313" key="3">
    <source>
        <dbReference type="EMBL" id="KAL2043176.1"/>
    </source>
</evidence>
<keyword evidence="4" id="KW-1185">Reference proteome</keyword>
<evidence type="ECO:0000259" key="2">
    <source>
        <dbReference type="PROSITE" id="PS50076"/>
    </source>
</evidence>
<feature type="compositionally biased region" description="Polar residues" evidence="1">
    <location>
        <begin position="423"/>
        <end position="433"/>
    </location>
</feature>
<feature type="compositionally biased region" description="Low complexity" evidence="1">
    <location>
        <begin position="352"/>
        <end position="365"/>
    </location>
</feature>
<dbReference type="Proteomes" id="UP001590950">
    <property type="component" value="Unassembled WGS sequence"/>
</dbReference>
<feature type="region of interest" description="Disordered" evidence="1">
    <location>
        <begin position="81"/>
        <end position="618"/>
    </location>
</feature>
<accession>A0ABR4AEB6</accession>
<name>A0ABR4AEB6_9LECA</name>
<sequence>MEELPTRSPYETLGIPKDATLATVRSAYRKLVLSCHPDKVQDPAEKLVKAEHFHELQKAYETLNDERKRQRYDEDVKLAELKKEMQNERSNPRRTDDFFGPPRASSRYETYDNGVRYQRAEPPISSRYERDAYAAEYPEDRMPSRKYEDHYAPTSRKSSGRVPEDKRKTREPEDERERERRRKDNAKEAYLQESRKRDKDRRKDSEMKSSRKFSYGANEESDSEVDRYYSVKRESLPKHRYEDVRRRSVDDPPRKSSRREGREYDDSELESKTGAAREYMNKSREAFEPDPPRRPAHARASSKLDMRTPPPPPRASAEPERRSSGRARGASRAQSPVRSSKKDRRTPEIVDSPSSRKASIPSSSPFTKAMKSVINPASSSRKGPQRSATYQNATEFRPKPLQRSETMPVDRMQRGERGEPRPLQSSNLKNMKASSDYSDSSSESDSEITEDMPPIRPRPRPSQHQTSTRYQYTGDDNHYVLEPEIIQPRKSEDIYSSRRASERSPMPRSSTTRAPPIGRSTSHIYTPEDRSPRQSYSRTESTRAPPSKNHQSANNSPKLFGEYAAPDEEFPRSKHSPKTYSDEGRYSRRGSGDVADKDAWPGKFKSRPHTARNEPTAI</sequence>
<feature type="compositionally biased region" description="Polar residues" evidence="1">
    <location>
        <begin position="507"/>
        <end position="524"/>
    </location>
</feature>
<dbReference type="SMART" id="SM00271">
    <property type="entry name" value="DnaJ"/>
    <property type="match status" value="1"/>
</dbReference>
<feature type="compositionally biased region" description="Basic and acidic residues" evidence="1">
    <location>
        <begin position="411"/>
        <end position="420"/>
    </location>
</feature>
<dbReference type="EMBL" id="JBEFKJ010000012">
    <property type="protein sequence ID" value="KAL2043176.1"/>
    <property type="molecule type" value="Genomic_DNA"/>
</dbReference>
<feature type="compositionally biased region" description="Basic and acidic residues" evidence="1">
    <location>
        <begin position="224"/>
        <end position="264"/>
    </location>
</feature>
<evidence type="ECO:0000313" key="4">
    <source>
        <dbReference type="Proteomes" id="UP001590950"/>
    </source>
</evidence>
<feature type="compositionally biased region" description="Basic and acidic residues" evidence="1">
    <location>
        <begin position="475"/>
        <end position="502"/>
    </location>
</feature>
<dbReference type="PROSITE" id="PS00636">
    <property type="entry name" value="DNAJ_1"/>
    <property type="match status" value="1"/>
</dbReference>
<protein>
    <recommendedName>
        <fullName evidence="2">J domain-containing protein</fullName>
    </recommendedName>
</protein>
<dbReference type="InterPro" id="IPR018253">
    <property type="entry name" value="DnaJ_domain_CS"/>
</dbReference>
<feature type="compositionally biased region" description="Basic and acidic residues" evidence="1">
    <location>
        <begin position="279"/>
        <end position="293"/>
    </location>
</feature>
<dbReference type="InterPro" id="IPR001623">
    <property type="entry name" value="DnaJ_domain"/>
</dbReference>
<feature type="compositionally biased region" description="Basic and acidic residues" evidence="1">
    <location>
        <begin position="580"/>
        <end position="600"/>
    </location>
</feature>
<dbReference type="Gene3D" id="1.10.287.110">
    <property type="entry name" value="DnaJ domain"/>
    <property type="match status" value="1"/>
</dbReference>
<evidence type="ECO:0000256" key="1">
    <source>
        <dbReference type="SAM" id="MobiDB-lite"/>
    </source>
</evidence>
<dbReference type="Pfam" id="PF00226">
    <property type="entry name" value="DnaJ"/>
    <property type="match status" value="1"/>
</dbReference>
<dbReference type="PROSITE" id="PS50076">
    <property type="entry name" value="DNAJ_2"/>
    <property type="match status" value="1"/>
</dbReference>
<feature type="compositionally biased region" description="Polar residues" evidence="1">
    <location>
        <begin position="462"/>
        <end position="471"/>
    </location>
</feature>
<dbReference type="PRINTS" id="PR00625">
    <property type="entry name" value="JDOMAIN"/>
</dbReference>
<feature type="compositionally biased region" description="Low complexity" evidence="1">
    <location>
        <begin position="326"/>
        <end position="336"/>
    </location>
</feature>
<feature type="compositionally biased region" description="Basic and acidic residues" evidence="1">
    <location>
        <begin position="162"/>
        <end position="178"/>
    </location>
</feature>
<dbReference type="SUPFAM" id="SSF46565">
    <property type="entry name" value="Chaperone J-domain"/>
    <property type="match status" value="1"/>
</dbReference>
<dbReference type="CDD" id="cd06257">
    <property type="entry name" value="DnaJ"/>
    <property type="match status" value="1"/>
</dbReference>
<feature type="compositionally biased region" description="Basic and acidic residues" evidence="1">
    <location>
        <begin position="193"/>
        <end position="209"/>
    </location>
</feature>
<feature type="compositionally biased region" description="Basic and acidic residues" evidence="1">
    <location>
        <begin position="81"/>
        <end position="97"/>
    </location>
</feature>
<dbReference type="InterPro" id="IPR050817">
    <property type="entry name" value="DjlA_DnaK_co-chaperone"/>
</dbReference>